<name>A0A4R2L8R2_9FIRM</name>
<sequence>MSHTVITIARQYGSGGKTVGKMLAEDLGIHFYDREIIRLASDESGISEQLFGAADETPKSGILGRIAQKIYTGEVLPPDSDDFASTDNLFNYQAKIIKQIAEEESCVIIGRCADFVLKDFDNVISVFVHGPFDFCLKEAMKKFSKTEDEMRRFIQKKDKYRGDYYKYHTGQEWYDARNYDLCLDSSKLGFEGCVEAIKAYAKVRGLSLGGQDIL</sequence>
<dbReference type="RefSeq" id="WP_132092625.1">
    <property type="nucleotide sequence ID" value="NZ_JANKAQ010000011.1"/>
</dbReference>
<proteinExistence type="predicted"/>
<dbReference type="SUPFAM" id="SSF52540">
    <property type="entry name" value="P-loop containing nucleoside triphosphate hydrolases"/>
    <property type="match status" value="1"/>
</dbReference>
<comment type="caution">
    <text evidence="1">The sequence shown here is derived from an EMBL/GenBank/DDBJ whole genome shotgun (WGS) entry which is preliminary data.</text>
</comment>
<dbReference type="OrthoDB" id="9781180at2"/>
<keyword evidence="1" id="KW-0418">Kinase</keyword>
<accession>A0A4R2L8R2</accession>
<evidence type="ECO:0000313" key="2">
    <source>
        <dbReference type="Proteomes" id="UP000295711"/>
    </source>
</evidence>
<dbReference type="InterPro" id="IPR027417">
    <property type="entry name" value="P-loop_NTPase"/>
</dbReference>
<organism evidence="1 2">
    <name type="scientific">Frisingicoccus caecimuris</name>
    <dbReference type="NCBI Taxonomy" id="1796636"/>
    <lineage>
        <taxon>Bacteria</taxon>
        <taxon>Bacillati</taxon>
        <taxon>Bacillota</taxon>
        <taxon>Clostridia</taxon>
        <taxon>Lachnospirales</taxon>
        <taxon>Lachnospiraceae</taxon>
        <taxon>Frisingicoccus</taxon>
    </lineage>
</organism>
<dbReference type="Gene3D" id="3.40.50.300">
    <property type="entry name" value="P-loop containing nucleotide triphosphate hydrolases"/>
    <property type="match status" value="1"/>
</dbReference>
<dbReference type="AlphaFoldDB" id="A0A4R2L8R2"/>
<dbReference type="Proteomes" id="UP000295711">
    <property type="component" value="Unassembled WGS sequence"/>
</dbReference>
<dbReference type="EMBL" id="SLXA01000010">
    <property type="protein sequence ID" value="TCO84029.1"/>
    <property type="molecule type" value="Genomic_DNA"/>
</dbReference>
<dbReference type="Pfam" id="PF13189">
    <property type="entry name" value="Cytidylate_kin2"/>
    <property type="match status" value="1"/>
</dbReference>
<reference evidence="1 2" key="1">
    <citation type="submission" date="2019-03" db="EMBL/GenBank/DDBJ databases">
        <title>Genomic Encyclopedia of Type Strains, Phase IV (KMG-IV): sequencing the most valuable type-strain genomes for metagenomic binning, comparative biology and taxonomic classification.</title>
        <authorList>
            <person name="Goeker M."/>
        </authorList>
    </citation>
    <scope>NUCLEOTIDE SEQUENCE [LARGE SCALE GENOMIC DNA]</scope>
    <source>
        <strain evidence="1 2">DSM 28559</strain>
    </source>
</reference>
<evidence type="ECO:0000313" key="1">
    <source>
        <dbReference type="EMBL" id="TCO84029.1"/>
    </source>
</evidence>
<dbReference type="GO" id="GO:0016301">
    <property type="term" value="F:kinase activity"/>
    <property type="evidence" value="ECO:0007669"/>
    <property type="project" value="UniProtKB-KW"/>
</dbReference>
<keyword evidence="2" id="KW-1185">Reference proteome</keyword>
<protein>
    <submittedName>
        <fullName evidence="1">Cytidylate kinase</fullName>
    </submittedName>
</protein>
<gene>
    <name evidence="1" type="ORF">EV212_11052</name>
</gene>
<keyword evidence="1" id="KW-0808">Transferase</keyword>